<dbReference type="OrthoDB" id="673785at2"/>
<keyword evidence="1" id="KW-1133">Transmembrane helix</keyword>
<gene>
    <name evidence="2" type="ORF">SAMN04487906_1835</name>
</gene>
<proteinExistence type="predicted"/>
<dbReference type="AlphaFoldDB" id="A0A1I6T3R7"/>
<keyword evidence="1" id="KW-0472">Membrane</keyword>
<dbReference type="Proteomes" id="UP000183209">
    <property type="component" value="Unassembled WGS sequence"/>
</dbReference>
<feature type="transmembrane region" description="Helical" evidence="1">
    <location>
        <begin position="7"/>
        <end position="25"/>
    </location>
</feature>
<sequence>MTRQRLFIILIAIITSLGIIVMLQWRSTASTSIGSGFLRKFPPNILPSWEATAIGAHQSIIGATATDIYLSSHHNPLLISIFNTQTSTWKSQTYKAPKHAKIAWKLLKPQAHPSGIYFTEGITPMVLYGSPNLDSLQVIPTLKTTFSGILAIDKSQYILKSYASKYQQNILIKATLNPQKTIEKPDLLTKQVDGLFCTEGDLLIDHRTGTLVYVYRYRNEFMVLDYDLNLKFKGHTIDTINKAQIKVTKINKGTQVQHSLSAPPLIVNKNSRVYKNMLFVQSNIRAQNEDPDVFNTKTVIDVYDLGLKRYLYSFYIPRYLNQALKDFTITDHHLTALYDDHLVKFRLNLP</sequence>
<evidence type="ECO:0000313" key="3">
    <source>
        <dbReference type="Proteomes" id="UP000183209"/>
    </source>
</evidence>
<accession>A0A1I6T3R7</accession>
<dbReference type="RefSeq" id="WP_074978363.1">
    <property type="nucleotide sequence ID" value="NZ_FPAG01000005.1"/>
</dbReference>
<protein>
    <submittedName>
        <fullName evidence="2">Uncharacterized protein</fullName>
    </submittedName>
</protein>
<keyword evidence="1" id="KW-0812">Transmembrane</keyword>
<reference evidence="2 3" key="1">
    <citation type="submission" date="2016-10" db="EMBL/GenBank/DDBJ databases">
        <authorList>
            <person name="de Groot N.N."/>
        </authorList>
    </citation>
    <scope>NUCLEOTIDE SEQUENCE [LARGE SCALE GENOMIC DNA]</scope>
    <source>
        <strain evidence="2 3">CGMCC 1.6114</strain>
    </source>
</reference>
<dbReference type="EMBL" id="FPAG01000005">
    <property type="protein sequence ID" value="SFS83901.1"/>
    <property type="molecule type" value="Genomic_DNA"/>
</dbReference>
<evidence type="ECO:0000313" key="2">
    <source>
        <dbReference type="EMBL" id="SFS83901.1"/>
    </source>
</evidence>
<organism evidence="2 3">
    <name type="scientific">Zhouia amylolytica</name>
    <dbReference type="NCBI Taxonomy" id="376730"/>
    <lineage>
        <taxon>Bacteria</taxon>
        <taxon>Pseudomonadati</taxon>
        <taxon>Bacteroidota</taxon>
        <taxon>Flavobacteriia</taxon>
        <taxon>Flavobacteriales</taxon>
        <taxon>Flavobacteriaceae</taxon>
        <taxon>Zhouia</taxon>
    </lineage>
</organism>
<name>A0A1I6T3R7_9FLAO</name>
<evidence type="ECO:0000256" key="1">
    <source>
        <dbReference type="SAM" id="Phobius"/>
    </source>
</evidence>